<proteinExistence type="predicted"/>
<dbReference type="EMBL" id="CACVBM020000821">
    <property type="protein sequence ID" value="CAA7023795.1"/>
    <property type="molecule type" value="Genomic_DNA"/>
</dbReference>
<comment type="caution">
    <text evidence="2">The sequence shown here is derived from an EMBL/GenBank/DDBJ whole genome shotgun (WGS) entry which is preliminary data.</text>
</comment>
<organism evidence="2 3">
    <name type="scientific">Microthlaspi erraticum</name>
    <dbReference type="NCBI Taxonomy" id="1685480"/>
    <lineage>
        <taxon>Eukaryota</taxon>
        <taxon>Viridiplantae</taxon>
        <taxon>Streptophyta</taxon>
        <taxon>Embryophyta</taxon>
        <taxon>Tracheophyta</taxon>
        <taxon>Spermatophyta</taxon>
        <taxon>Magnoliopsida</taxon>
        <taxon>eudicotyledons</taxon>
        <taxon>Gunneridae</taxon>
        <taxon>Pentapetalae</taxon>
        <taxon>rosids</taxon>
        <taxon>malvids</taxon>
        <taxon>Brassicales</taxon>
        <taxon>Brassicaceae</taxon>
        <taxon>Coluteocarpeae</taxon>
        <taxon>Microthlaspi</taxon>
    </lineage>
</organism>
<evidence type="ECO:0000313" key="2">
    <source>
        <dbReference type="EMBL" id="CAA7023795.1"/>
    </source>
</evidence>
<name>A0A6D2IFK6_9BRAS</name>
<keyword evidence="3" id="KW-1185">Reference proteome</keyword>
<gene>
    <name evidence="2" type="ORF">MERR_LOCUS11030</name>
</gene>
<reference evidence="2" key="1">
    <citation type="submission" date="2020-01" db="EMBL/GenBank/DDBJ databases">
        <authorList>
            <person name="Mishra B."/>
        </authorList>
    </citation>
    <scope>NUCLEOTIDE SEQUENCE [LARGE SCALE GENOMIC DNA]</scope>
</reference>
<evidence type="ECO:0000313" key="3">
    <source>
        <dbReference type="Proteomes" id="UP000467841"/>
    </source>
</evidence>
<protein>
    <submittedName>
        <fullName evidence="2">Uncharacterized protein</fullName>
    </submittedName>
</protein>
<evidence type="ECO:0000256" key="1">
    <source>
        <dbReference type="SAM" id="MobiDB-lite"/>
    </source>
</evidence>
<dbReference type="Proteomes" id="UP000467841">
    <property type="component" value="Unassembled WGS sequence"/>
</dbReference>
<feature type="region of interest" description="Disordered" evidence="1">
    <location>
        <begin position="79"/>
        <end position="118"/>
    </location>
</feature>
<accession>A0A6D2IFK6</accession>
<feature type="compositionally biased region" description="Basic and acidic residues" evidence="1">
    <location>
        <begin position="91"/>
        <end position="101"/>
    </location>
</feature>
<dbReference type="AlphaFoldDB" id="A0A6D2IFK6"/>
<sequence length="118" mass="12955">MQMMCAGLSRYVRSTIGRCARLRTRMLDKADVKEIHHTNQGGAPRGMNTDRNKVVRKKPFRSTVAIGGGGMRRLIHVSRTPHKKKGGKGCLLDRIRGKAGKDEDDPTAGKGKGKATEE</sequence>